<organism evidence="7">
    <name type="scientific">Platynereis dumerilii</name>
    <name type="common">Dumeril's clam worm</name>
    <dbReference type="NCBI Taxonomy" id="6359"/>
    <lineage>
        <taxon>Eukaryota</taxon>
        <taxon>Metazoa</taxon>
        <taxon>Spiralia</taxon>
        <taxon>Lophotrochozoa</taxon>
        <taxon>Annelida</taxon>
        <taxon>Polychaeta</taxon>
        <taxon>Errantia</taxon>
        <taxon>Phyllodocida</taxon>
        <taxon>Nereididae</taxon>
        <taxon>Platynereis</taxon>
    </lineage>
</organism>
<dbReference type="GO" id="GO:0048812">
    <property type="term" value="P:neuron projection morphogenesis"/>
    <property type="evidence" value="ECO:0007669"/>
    <property type="project" value="TreeGrafter"/>
</dbReference>
<dbReference type="PRINTS" id="PR00268">
    <property type="entry name" value="NGF"/>
</dbReference>
<feature type="region of interest" description="Disordered" evidence="4">
    <location>
        <begin position="126"/>
        <end position="161"/>
    </location>
</feature>
<sequence length="284" mass="32539">MSQISHTLLVLLSFTTAIQCMVIEPNPDNAIPQFTSTHAHWRRHRRQRHNSNNRRHQRHHKNSIRHRQLNDLNEVEPPSQVTDMQFTYSPRVVLSPHKPLLPPVALLEPPEDDMDDFALAAVAISRNSTEESPQGSQDHSQGHTQGHTQGHAQGHAKGRSKRSLDFVHVPVCDSVSEWVERHEARNMWGHKVEVLQEIDIGGARVNQYFYETKCREEKSACVGIDTQQFYSVCKNKHVWAYAKIRTSAGDEGWNLIKIPGSCNCALFKKKVRRVSLLDLLQDMR</sequence>
<feature type="compositionally biased region" description="Polar residues" evidence="4">
    <location>
        <begin position="126"/>
        <end position="151"/>
    </location>
</feature>
<feature type="disulfide bond" evidence="3">
    <location>
        <begin position="172"/>
        <end position="233"/>
    </location>
</feature>
<dbReference type="GO" id="GO:0038180">
    <property type="term" value="P:nerve growth factor signaling pathway"/>
    <property type="evidence" value="ECO:0007669"/>
    <property type="project" value="TreeGrafter"/>
</dbReference>
<feature type="domain" description="Nerve growth factor-related" evidence="6">
    <location>
        <begin position="171"/>
        <end position="265"/>
    </location>
</feature>
<dbReference type="PROSITE" id="PS50270">
    <property type="entry name" value="NGF_2"/>
    <property type="match status" value="1"/>
</dbReference>
<dbReference type="GO" id="GO:0043524">
    <property type="term" value="P:negative regulation of neuron apoptotic process"/>
    <property type="evidence" value="ECO:0007669"/>
    <property type="project" value="TreeGrafter"/>
</dbReference>
<keyword evidence="3" id="KW-1015">Disulfide bond</keyword>
<proteinExistence type="evidence at transcript level"/>
<dbReference type="GO" id="GO:0005163">
    <property type="term" value="F:nerve growth factor receptor binding"/>
    <property type="evidence" value="ECO:0007669"/>
    <property type="project" value="TreeGrafter"/>
</dbReference>
<dbReference type="SUPFAM" id="SSF57501">
    <property type="entry name" value="Cystine-knot cytokines"/>
    <property type="match status" value="1"/>
</dbReference>
<feature type="disulfide bond" evidence="3">
    <location>
        <begin position="221"/>
        <end position="264"/>
    </location>
</feature>
<name>A0A165V923_PLADU</name>
<evidence type="ECO:0000256" key="5">
    <source>
        <dbReference type="SAM" id="SignalP"/>
    </source>
</evidence>
<dbReference type="SMART" id="SM00140">
    <property type="entry name" value="NGF"/>
    <property type="match status" value="1"/>
</dbReference>
<evidence type="ECO:0000256" key="3">
    <source>
        <dbReference type="PIRSR" id="PIRSR001789-1"/>
    </source>
</evidence>
<evidence type="ECO:0000256" key="1">
    <source>
        <dbReference type="ARBA" id="ARBA00010783"/>
    </source>
</evidence>
<dbReference type="GO" id="GO:0021675">
    <property type="term" value="P:nerve development"/>
    <property type="evidence" value="ECO:0007669"/>
    <property type="project" value="TreeGrafter"/>
</dbReference>
<dbReference type="AlphaFoldDB" id="A0A165V923"/>
<feature type="chain" id="PRO_5007867976" evidence="5">
    <location>
        <begin position="21"/>
        <end position="284"/>
    </location>
</feature>
<dbReference type="InterPro" id="IPR002072">
    <property type="entry name" value="Nerve_growth_factor-rel"/>
</dbReference>
<dbReference type="InterPro" id="IPR029034">
    <property type="entry name" value="Cystine-knot_cytokine"/>
</dbReference>
<dbReference type="InterPro" id="IPR020408">
    <property type="entry name" value="Nerve_growth_factor-like"/>
</dbReference>
<dbReference type="PIRSF" id="PIRSF001789">
    <property type="entry name" value="NGF"/>
    <property type="match status" value="1"/>
</dbReference>
<accession>A0A165V923</accession>
<dbReference type="PANTHER" id="PTHR11589:SF11">
    <property type="entry name" value="PREPRO-NEUROTROPHIN"/>
    <property type="match status" value="1"/>
</dbReference>
<keyword evidence="2" id="KW-0339">Growth factor</keyword>
<feature type="disulfide bond" evidence="3">
    <location>
        <begin position="214"/>
        <end position="262"/>
    </location>
</feature>
<dbReference type="GO" id="GO:0007169">
    <property type="term" value="P:cell surface receptor protein tyrosine kinase signaling pathway"/>
    <property type="evidence" value="ECO:0007669"/>
    <property type="project" value="TreeGrafter"/>
</dbReference>
<comment type="similarity">
    <text evidence="1">Belongs to the NGF-beta family.</text>
</comment>
<dbReference type="PANTHER" id="PTHR11589">
    <property type="entry name" value="NERVE GROWTH FACTOR NGF -RELATED"/>
    <property type="match status" value="1"/>
</dbReference>
<feature type="signal peptide" evidence="5">
    <location>
        <begin position="1"/>
        <end position="20"/>
    </location>
</feature>
<evidence type="ECO:0000259" key="6">
    <source>
        <dbReference type="SMART" id="SM00140"/>
    </source>
</evidence>
<dbReference type="Gene3D" id="2.10.90.10">
    <property type="entry name" value="Cystine-knot cytokines"/>
    <property type="match status" value="1"/>
</dbReference>
<evidence type="ECO:0000256" key="2">
    <source>
        <dbReference type="ARBA" id="ARBA00023030"/>
    </source>
</evidence>
<dbReference type="Pfam" id="PF00243">
    <property type="entry name" value="NGF"/>
    <property type="match status" value="1"/>
</dbReference>
<protein>
    <submittedName>
        <fullName evidence="7">Neurotrophin</fullName>
    </submittedName>
</protein>
<evidence type="ECO:0000256" key="4">
    <source>
        <dbReference type="SAM" id="MobiDB-lite"/>
    </source>
</evidence>
<keyword evidence="5" id="KW-0732">Signal</keyword>
<dbReference type="EMBL" id="KU206574">
    <property type="protein sequence ID" value="AMZ00106.1"/>
    <property type="molecule type" value="mRNA"/>
</dbReference>
<feature type="region of interest" description="Disordered" evidence="4">
    <location>
        <begin position="46"/>
        <end position="66"/>
    </location>
</feature>
<reference evidence="7" key="1">
    <citation type="journal article" date="2016" name="Biomed. Res. Int.">
        <title>Neurotrophin, p75, and Trk Signaling Module in the Developing Nervous System of the Marine Annelid Platynereis dumerilii.</title>
        <authorList>
            <person name="Lauri A."/>
            <person name="Bertucci P."/>
            <person name="Arendt D."/>
        </authorList>
    </citation>
    <scope>NUCLEOTIDE SEQUENCE</scope>
</reference>
<evidence type="ECO:0000313" key="7">
    <source>
        <dbReference type="EMBL" id="AMZ00106.1"/>
    </source>
</evidence>
<dbReference type="GO" id="GO:0008083">
    <property type="term" value="F:growth factor activity"/>
    <property type="evidence" value="ECO:0007669"/>
    <property type="project" value="UniProtKB-KW"/>
</dbReference>